<feature type="non-terminal residue" evidence="2">
    <location>
        <position position="83"/>
    </location>
</feature>
<feature type="non-terminal residue" evidence="2">
    <location>
        <position position="1"/>
    </location>
</feature>
<dbReference type="AlphaFoldDB" id="A0AAD5TSS1"/>
<keyword evidence="3" id="KW-1185">Reference proteome</keyword>
<reference evidence="2" key="1">
    <citation type="submission" date="2020-05" db="EMBL/GenBank/DDBJ databases">
        <title>Phylogenomic resolution of chytrid fungi.</title>
        <authorList>
            <person name="Stajich J.E."/>
            <person name="Amses K."/>
            <person name="Simmons R."/>
            <person name="Seto K."/>
            <person name="Myers J."/>
            <person name="Bonds A."/>
            <person name="Quandt C.A."/>
            <person name="Barry K."/>
            <person name="Liu P."/>
            <person name="Grigoriev I."/>
            <person name="Longcore J.E."/>
            <person name="James T.Y."/>
        </authorList>
    </citation>
    <scope>NUCLEOTIDE SEQUENCE</scope>
    <source>
        <strain evidence="2">JEL0476</strain>
    </source>
</reference>
<protein>
    <submittedName>
        <fullName evidence="2">Uncharacterized protein</fullName>
    </submittedName>
</protein>
<accession>A0AAD5TSS1</accession>
<comment type="caution">
    <text evidence="2">The sequence shown here is derived from an EMBL/GenBank/DDBJ whole genome shotgun (WGS) entry which is preliminary data.</text>
</comment>
<sequence>SLNSKKAEKKSQQKVDQTTTNEEAGEEDSLLQSPSEKKSFNIIEIFKTSLSQFLSNIQVLFAKERKSQLQIVFVMITFSFGIG</sequence>
<name>A0AAD5TSS1_9FUNG</name>
<evidence type="ECO:0000313" key="2">
    <source>
        <dbReference type="EMBL" id="KAJ3200104.1"/>
    </source>
</evidence>
<dbReference type="EMBL" id="JADGJW010001970">
    <property type="protein sequence ID" value="KAJ3200104.1"/>
    <property type="molecule type" value="Genomic_DNA"/>
</dbReference>
<evidence type="ECO:0000313" key="3">
    <source>
        <dbReference type="Proteomes" id="UP001211065"/>
    </source>
</evidence>
<evidence type="ECO:0000256" key="1">
    <source>
        <dbReference type="SAM" id="MobiDB-lite"/>
    </source>
</evidence>
<feature type="region of interest" description="Disordered" evidence="1">
    <location>
        <begin position="1"/>
        <end position="35"/>
    </location>
</feature>
<dbReference type="Proteomes" id="UP001211065">
    <property type="component" value="Unassembled WGS sequence"/>
</dbReference>
<gene>
    <name evidence="2" type="ORF">HK099_002821</name>
</gene>
<proteinExistence type="predicted"/>
<feature type="compositionally biased region" description="Basic and acidic residues" evidence="1">
    <location>
        <begin position="1"/>
        <end position="13"/>
    </location>
</feature>
<organism evidence="2 3">
    <name type="scientific">Clydaea vesicula</name>
    <dbReference type="NCBI Taxonomy" id="447962"/>
    <lineage>
        <taxon>Eukaryota</taxon>
        <taxon>Fungi</taxon>
        <taxon>Fungi incertae sedis</taxon>
        <taxon>Chytridiomycota</taxon>
        <taxon>Chytridiomycota incertae sedis</taxon>
        <taxon>Chytridiomycetes</taxon>
        <taxon>Lobulomycetales</taxon>
        <taxon>Lobulomycetaceae</taxon>
        <taxon>Clydaea</taxon>
    </lineage>
</organism>